<dbReference type="PROSITE" id="PS51197">
    <property type="entry name" value="HTH_RRF2_2"/>
    <property type="match status" value="1"/>
</dbReference>
<dbReference type="InterPro" id="IPR036390">
    <property type="entry name" value="WH_DNA-bd_sf"/>
</dbReference>
<evidence type="ECO:0000313" key="2">
    <source>
        <dbReference type="Proteomes" id="UP001501867"/>
    </source>
</evidence>
<comment type="caution">
    <text evidence="1">The sequence shown here is derived from an EMBL/GenBank/DDBJ whole genome shotgun (WGS) entry which is preliminary data.</text>
</comment>
<keyword evidence="2" id="KW-1185">Reference proteome</keyword>
<sequence length="146" mass="15979">MGANSSRMTVATHTLTWMAYVCPRRPDGIVTSEQIADSVNTNPVVIRRTLGHLRDAGLVESRRGAGAGWRLTRPPQDITLRDVYLAVEPDPLLALHAGTPNQKCPVGIGIPPVLRDTYDRAEESMKRELARVTIADVLRETIATPS</sequence>
<evidence type="ECO:0000313" key="1">
    <source>
        <dbReference type="EMBL" id="GAA0278145.1"/>
    </source>
</evidence>
<dbReference type="PANTHER" id="PTHR33221">
    <property type="entry name" value="WINGED HELIX-TURN-HELIX TRANSCRIPTIONAL REGULATOR, RRF2 FAMILY"/>
    <property type="match status" value="1"/>
</dbReference>
<protein>
    <submittedName>
        <fullName evidence="1">Rrf2 family transcriptional regulator</fullName>
    </submittedName>
</protein>
<proteinExistence type="predicted"/>
<dbReference type="InterPro" id="IPR036388">
    <property type="entry name" value="WH-like_DNA-bd_sf"/>
</dbReference>
<dbReference type="PANTHER" id="PTHR33221:SF15">
    <property type="entry name" value="HTH-TYPE TRANSCRIPTIONAL REGULATOR YWGB-RELATED"/>
    <property type="match status" value="1"/>
</dbReference>
<reference evidence="2" key="1">
    <citation type="journal article" date="2019" name="Int. J. Syst. Evol. Microbiol.">
        <title>The Global Catalogue of Microorganisms (GCM) 10K type strain sequencing project: providing services to taxonomists for standard genome sequencing and annotation.</title>
        <authorList>
            <consortium name="The Broad Institute Genomics Platform"/>
            <consortium name="The Broad Institute Genome Sequencing Center for Infectious Disease"/>
            <person name="Wu L."/>
            <person name="Ma J."/>
        </authorList>
    </citation>
    <scope>NUCLEOTIDE SEQUENCE [LARGE SCALE GENOMIC DNA]</scope>
    <source>
        <strain evidence="2">JCM 4505</strain>
    </source>
</reference>
<organism evidence="1 2">
    <name type="scientific">Streptomyces polychromogenes</name>
    <dbReference type="NCBI Taxonomy" id="67342"/>
    <lineage>
        <taxon>Bacteria</taxon>
        <taxon>Bacillati</taxon>
        <taxon>Actinomycetota</taxon>
        <taxon>Actinomycetes</taxon>
        <taxon>Kitasatosporales</taxon>
        <taxon>Streptomycetaceae</taxon>
        <taxon>Streptomyces</taxon>
    </lineage>
</organism>
<dbReference type="Proteomes" id="UP001501867">
    <property type="component" value="Unassembled WGS sequence"/>
</dbReference>
<dbReference type="EMBL" id="BAAABV010000010">
    <property type="protein sequence ID" value="GAA0278145.1"/>
    <property type="molecule type" value="Genomic_DNA"/>
</dbReference>
<dbReference type="RefSeq" id="WP_344154273.1">
    <property type="nucleotide sequence ID" value="NZ_BAAABV010000010.1"/>
</dbReference>
<dbReference type="Pfam" id="PF02082">
    <property type="entry name" value="Rrf2"/>
    <property type="match status" value="1"/>
</dbReference>
<dbReference type="SUPFAM" id="SSF46785">
    <property type="entry name" value="Winged helix' DNA-binding domain"/>
    <property type="match status" value="1"/>
</dbReference>
<dbReference type="InterPro" id="IPR000944">
    <property type="entry name" value="Tscrpt_reg_Rrf2"/>
</dbReference>
<gene>
    <name evidence="1" type="ORF">GCM10010302_14760</name>
</gene>
<accession>A0ABP3EX12</accession>
<dbReference type="Gene3D" id="1.10.10.10">
    <property type="entry name" value="Winged helix-like DNA-binding domain superfamily/Winged helix DNA-binding domain"/>
    <property type="match status" value="1"/>
</dbReference>
<name>A0ABP3EX12_9ACTN</name>